<feature type="compositionally biased region" description="Low complexity" evidence="1">
    <location>
        <begin position="155"/>
        <end position="165"/>
    </location>
</feature>
<organism evidence="2 3">
    <name type="scientific">Ascobolus immersus RN42</name>
    <dbReference type="NCBI Taxonomy" id="1160509"/>
    <lineage>
        <taxon>Eukaryota</taxon>
        <taxon>Fungi</taxon>
        <taxon>Dikarya</taxon>
        <taxon>Ascomycota</taxon>
        <taxon>Pezizomycotina</taxon>
        <taxon>Pezizomycetes</taxon>
        <taxon>Pezizales</taxon>
        <taxon>Ascobolaceae</taxon>
        <taxon>Ascobolus</taxon>
    </lineage>
</organism>
<accession>A0A3N4I847</accession>
<evidence type="ECO:0000256" key="1">
    <source>
        <dbReference type="SAM" id="MobiDB-lite"/>
    </source>
</evidence>
<evidence type="ECO:0000313" key="3">
    <source>
        <dbReference type="Proteomes" id="UP000275078"/>
    </source>
</evidence>
<evidence type="ECO:0000313" key="2">
    <source>
        <dbReference type="EMBL" id="RPA82262.1"/>
    </source>
</evidence>
<dbReference type="AlphaFoldDB" id="A0A3N4I847"/>
<feature type="compositionally biased region" description="Low complexity" evidence="1">
    <location>
        <begin position="50"/>
        <end position="73"/>
    </location>
</feature>
<sequence>MSALTEVMQLRLHTKFPELHLPPTTFSNHPRPNNILRKPHLLKPHSPIPHLSNSSHQSHSSQTNSNPQNTCQTILSKPPLQTKFVTSLPVKRVSSLQIPARNRIAHPYTPNLRFKPDHIESEVVYISTSQYKQTPHHSPSTSILHLHPQAPIPQPTTTTPAFITPPKKPHHQNG</sequence>
<protein>
    <submittedName>
        <fullName evidence="2">Uncharacterized protein</fullName>
    </submittedName>
</protein>
<feature type="region of interest" description="Disordered" evidence="1">
    <location>
        <begin position="150"/>
        <end position="174"/>
    </location>
</feature>
<proteinExistence type="predicted"/>
<dbReference type="EMBL" id="ML119673">
    <property type="protein sequence ID" value="RPA82262.1"/>
    <property type="molecule type" value="Genomic_DNA"/>
</dbReference>
<name>A0A3N4I847_ASCIM</name>
<keyword evidence="3" id="KW-1185">Reference proteome</keyword>
<feature type="region of interest" description="Disordered" evidence="1">
    <location>
        <begin position="20"/>
        <end position="74"/>
    </location>
</feature>
<dbReference type="Proteomes" id="UP000275078">
    <property type="component" value="Unassembled WGS sequence"/>
</dbReference>
<gene>
    <name evidence="2" type="ORF">BJ508DRAFT_414292</name>
</gene>
<reference evidence="2 3" key="1">
    <citation type="journal article" date="2018" name="Nat. Ecol. Evol.">
        <title>Pezizomycetes genomes reveal the molecular basis of ectomycorrhizal truffle lifestyle.</title>
        <authorList>
            <person name="Murat C."/>
            <person name="Payen T."/>
            <person name="Noel B."/>
            <person name="Kuo A."/>
            <person name="Morin E."/>
            <person name="Chen J."/>
            <person name="Kohler A."/>
            <person name="Krizsan K."/>
            <person name="Balestrini R."/>
            <person name="Da Silva C."/>
            <person name="Montanini B."/>
            <person name="Hainaut M."/>
            <person name="Levati E."/>
            <person name="Barry K.W."/>
            <person name="Belfiori B."/>
            <person name="Cichocki N."/>
            <person name="Clum A."/>
            <person name="Dockter R.B."/>
            <person name="Fauchery L."/>
            <person name="Guy J."/>
            <person name="Iotti M."/>
            <person name="Le Tacon F."/>
            <person name="Lindquist E.A."/>
            <person name="Lipzen A."/>
            <person name="Malagnac F."/>
            <person name="Mello A."/>
            <person name="Molinier V."/>
            <person name="Miyauchi S."/>
            <person name="Poulain J."/>
            <person name="Riccioni C."/>
            <person name="Rubini A."/>
            <person name="Sitrit Y."/>
            <person name="Splivallo R."/>
            <person name="Traeger S."/>
            <person name="Wang M."/>
            <person name="Zifcakova L."/>
            <person name="Wipf D."/>
            <person name="Zambonelli A."/>
            <person name="Paolocci F."/>
            <person name="Nowrousian M."/>
            <person name="Ottonello S."/>
            <person name="Baldrian P."/>
            <person name="Spatafora J.W."/>
            <person name="Henrissat B."/>
            <person name="Nagy L.G."/>
            <person name="Aury J.M."/>
            <person name="Wincker P."/>
            <person name="Grigoriev I.V."/>
            <person name="Bonfante P."/>
            <person name="Martin F.M."/>
        </authorList>
    </citation>
    <scope>NUCLEOTIDE SEQUENCE [LARGE SCALE GENOMIC DNA]</scope>
    <source>
        <strain evidence="2 3">RN42</strain>
    </source>
</reference>